<sequence>MTHYPSRAQQRSWKTVALGMLIAATVGLASCTGVPSAGAPVDYTQLPGAGPAANPVNVAPGLTPLEIVRGFYQEAIKVDQDQYLTSARAYLTTAAKASWQLADTSSRVIILAANPRIEPDAKDENKVLLSGVTDGYLEADGSYQSTESLGYQVTMTLAQEDGQWRIDTLPADLIMTVADFNVAYTQREVYFLDHTASVVVPDRRWIVNANQQQPELVADLLVDKMLQGPSAFLKPAVRSEFSGLRVSKNIKANDQSVLQVDLQVDTATISARPQFTAATRRALAAQLVYTLSRDAVNIAITLDGEPLDPKQPVWTASSLSSFNPSAVPGTDAAPVQGYYVAEGGIASLDGQPVWGNAGSGYLNLTQAAMSASTGALAAVGATGDEYRFYIGAPWSGSLWRSDTPRLLPLPPPASTAPVTRRGFSSTVRPNLRCSGCSLRVPFCRWIAPRWHQSRARLPRSRFRPTVFEWPSSPVSSSIWLSSSIPTGQT</sequence>
<evidence type="ECO:0000259" key="3">
    <source>
        <dbReference type="Pfam" id="PF25976"/>
    </source>
</evidence>
<evidence type="ECO:0000259" key="2">
    <source>
        <dbReference type="Pfam" id="PF10646"/>
    </source>
</evidence>
<evidence type="ECO:0000313" key="5">
    <source>
        <dbReference type="Proteomes" id="UP000268084"/>
    </source>
</evidence>
<dbReference type="Pfam" id="PF10646">
    <property type="entry name" value="Germane"/>
    <property type="match status" value="1"/>
</dbReference>
<dbReference type="InterPro" id="IPR019606">
    <property type="entry name" value="GerMN"/>
</dbReference>
<feature type="domain" description="Lipoprotein LpqB N-terminal" evidence="3">
    <location>
        <begin position="59"/>
        <end position="181"/>
    </location>
</feature>
<keyword evidence="5" id="KW-1185">Reference proteome</keyword>
<name>A0A3G8ZUT3_9ACTN</name>
<dbReference type="Pfam" id="PF25976">
    <property type="entry name" value="LpqB_N"/>
    <property type="match status" value="1"/>
</dbReference>
<feature type="signal peptide" evidence="1">
    <location>
        <begin position="1"/>
        <end position="29"/>
    </location>
</feature>
<feature type="chain" id="PRO_5039678187" evidence="1">
    <location>
        <begin position="30"/>
        <end position="489"/>
    </location>
</feature>
<reference evidence="4 5" key="2">
    <citation type="submission" date="2018-12" db="EMBL/GenBank/DDBJ databases">
        <title>Nakamurella antarcticus sp. nov., isolated from Antarctica South Shetland Islands soil.</title>
        <authorList>
            <person name="Peng F."/>
        </authorList>
    </citation>
    <scope>NUCLEOTIDE SEQUENCE [LARGE SCALE GENOMIC DNA]</scope>
    <source>
        <strain evidence="4 5">S14-144</strain>
    </source>
</reference>
<dbReference type="Proteomes" id="UP000268084">
    <property type="component" value="Chromosome"/>
</dbReference>
<feature type="domain" description="GerMN" evidence="2">
    <location>
        <begin position="189"/>
        <end position="308"/>
    </location>
</feature>
<proteinExistence type="predicted"/>
<dbReference type="EMBL" id="CP034170">
    <property type="protein sequence ID" value="AZI57481.1"/>
    <property type="molecule type" value="Genomic_DNA"/>
</dbReference>
<accession>A0A3G8ZUT3</accession>
<dbReference type="KEGG" id="nak:EH165_04190"/>
<organism evidence="4 5">
    <name type="scientific">Nakamurella antarctica</name>
    <dbReference type="NCBI Taxonomy" id="1902245"/>
    <lineage>
        <taxon>Bacteria</taxon>
        <taxon>Bacillati</taxon>
        <taxon>Actinomycetota</taxon>
        <taxon>Actinomycetes</taxon>
        <taxon>Nakamurellales</taxon>
        <taxon>Nakamurellaceae</taxon>
        <taxon>Nakamurella</taxon>
    </lineage>
</organism>
<keyword evidence="1" id="KW-0732">Signal</keyword>
<dbReference type="OrthoDB" id="3226781at2"/>
<dbReference type="PROSITE" id="PS51257">
    <property type="entry name" value="PROKAR_LIPOPROTEIN"/>
    <property type="match status" value="1"/>
</dbReference>
<reference evidence="4 5" key="1">
    <citation type="submission" date="2018-11" db="EMBL/GenBank/DDBJ databases">
        <authorList>
            <person name="Da X."/>
        </authorList>
    </citation>
    <scope>NUCLEOTIDE SEQUENCE [LARGE SCALE GENOMIC DNA]</scope>
    <source>
        <strain evidence="4 5">S14-144</strain>
    </source>
</reference>
<dbReference type="InterPro" id="IPR059026">
    <property type="entry name" value="LpqB_N"/>
</dbReference>
<gene>
    <name evidence="4" type="ORF">EH165_04190</name>
</gene>
<dbReference type="AlphaFoldDB" id="A0A3G8ZUT3"/>
<protein>
    <submittedName>
        <fullName evidence="4">Uncharacterized protein</fullName>
    </submittedName>
</protein>
<evidence type="ECO:0000313" key="4">
    <source>
        <dbReference type="EMBL" id="AZI57481.1"/>
    </source>
</evidence>
<evidence type="ECO:0000256" key="1">
    <source>
        <dbReference type="SAM" id="SignalP"/>
    </source>
</evidence>